<dbReference type="SUPFAM" id="SSF53213">
    <property type="entry name" value="LigB-like"/>
    <property type="match status" value="1"/>
</dbReference>
<protein>
    <submittedName>
        <fullName evidence="8">4,5-DOPA dioxygenase extradiol</fullName>
    </submittedName>
</protein>
<comment type="cofactor">
    <cofactor evidence="1">
        <name>Zn(2+)</name>
        <dbReference type="ChEBI" id="CHEBI:29105"/>
    </cofactor>
</comment>
<evidence type="ECO:0000256" key="5">
    <source>
        <dbReference type="ARBA" id="ARBA00023002"/>
    </source>
</evidence>
<keyword evidence="4" id="KW-0862">Zinc</keyword>
<keyword evidence="3" id="KW-0479">Metal-binding</keyword>
<proteinExistence type="inferred from homology"/>
<dbReference type="Pfam" id="PF02900">
    <property type="entry name" value="LigB"/>
    <property type="match status" value="1"/>
</dbReference>
<dbReference type="RefSeq" id="WP_425305219.1">
    <property type="nucleotide sequence ID" value="NZ_LT670818.1"/>
</dbReference>
<evidence type="ECO:0000259" key="7">
    <source>
        <dbReference type="Pfam" id="PF02900"/>
    </source>
</evidence>
<dbReference type="CDD" id="cd07363">
    <property type="entry name" value="45_DOPA_Dioxygenase"/>
    <property type="match status" value="1"/>
</dbReference>
<dbReference type="PANTHER" id="PTHR30096">
    <property type="entry name" value="4,5-DOPA DIOXYGENASE EXTRADIOL-LIKE PROTEIN"/>
    <property type="match status" value="1"/>
</dbReference>
<dbReference type="PIRSF" id="PIRSF006157">
    <property type="entry name" value="Doxgns_DODA"/>
    <property type="match status" value="1"/>
</dbReference>
<evidence type="ECO:0000256" key="3">
    <source>
        <dbReference type="ARBA" id="ARBA00022723"/>
    </source>
</evidence>
<evidence type="ECO:0000256" key="4">
    <source>
        <dbReference type="ARBA" id="ARBA00022833"/>
    </source>
</evidence>
<feature type="region of interest" description="Disordered" evidence="6">
    <location>
        <begin position="264"/>
        <end position="285"/>
    </location>
</feature>
<gene>
    <name evidence="8" type="ORF">SAMN05444169_6173</name>
</gene>
<dbReference type="Gene3D" id="3.40.830.10">
    <property type="entry name" value="LigB-like"/>
    <property type="match status" value="1"/>
</dbReference>
<evidence type="ECO:0000256" key="6">
    <source>
        <dbReference type="SAM" id="MobiDB-lite"/>
    </source>
</evidence>
<keyword evidence="8" id="KW-0223">Dioxygenase</keyword>
<dbReference type="InterPro" id="IPR014436">
    <property type="entry name" value="Extradiol_dOase_DODA"/>
</dbReference>
<dbReference type="GO" id="GO:0016702">
    <property type="term" value="F:oxidoreductase activity, acting on single donors with incorporation of molecular oxygen, incorporation of two atoms of oxygen"/>
    <property type="evidence" value="ECO:0007669"/>
    <property type="project" value="UniProtKB-ARBA"/>
</dbReference>
<evidence type="ECO:0000256" key="1">
    <source>
        <dbReference type="ARBA" id="ARBA00001947"/>
    </source>
</evidence>
<keyword evidence="5" id="KW-0560">Oxidoreductase</keyword>
<dbReference type="GO" id="GO:0008270">
    <property type="term" value="F:zinc ion binding"/>
    <property type="evidence" value="ECO:0007669"/>
    <property type="project" value="InterPro"/>
</dbReference>
<reference evidence="8 9" key="1">
    <citation type="submission" date="2016-11" db="EMBL/GenBank/DDBJ databases">
        <authorList>
            <person name="Jaros S."/>
            <person name="Januszkiewicz K."/>
            <person name="Wedrychowicz H."/>
        </authorList>
    </citation>
    <scope>NUCLEOTIDE SEQUENCE [LARGE SCALE GENOMIC DNA]</scope>
    <source>
        <strain evidence="8 9">GAS242</strain>
    </source>
</reference>
<sequence length="285" mass="30652">MTLPLPSLFVSHGAPTLPLTDTPARSFLGELGGMLTRPKAILVISAHWETQVPTISAADRNDTIHDFGGFPRALYELQYPAPGSPAVAAGVSDLLRGSGIDSRIDRSRGLDHGAWVPLLLMYPQADIPVLQLSVQPHLGPLHHLRVGRALAPLRQEGVLIIGSGSLTHDLSEFRGHGPNDPAPDWVNAFADWFHSALTTGRTEDLLDYRRQAPFAVKNHPSEEHLLPLYAVLGAGGERARAERLHASATYSILRMDVYAFRAAGESAPSESPEADRGDALAPAEG</sequence>
<organism evidence="8 9">
    <name type="scientific">Bradyrhizobium erythrophlei</name>
    <dbReference type="NCBI Taxonomy" id="1437360"/>
    <lineage>
        <taxon>Bacteria</taxon>
        <taxon>Pseudomonadati</taxon>
        <taxon>Pseudomonadota</taxon>
        <taxon>Alphaproteobacteria</taxon>
        <taxon>Hyphomicrobiales</taxon>
        <taxon>Nitrobacteraceae</taxon>
        <taxon>Bradyrhizobium</taxon>
    </lineage>
</organism>
<comment type="similarity">
    <text evidence="2">Belongs to the DODA-type extradiol aromatic ring-opening dioxygenase family.</text>
</comment>
<feature type="domain" description="Extradiol ring-cleavage dioxygenase class III enzyme subunit B" evidence="7">
    <location>
        <begin position="37"/>
        <end position="251"/>
    </location>
</feature>
<name>A0A1M5QVF6_9BRAD</name>
<dbReference type="AlphaFoldDB" id="A0A1M5QVF6"/>
<dbReference type="GO" id="GO:0008198">
    <property type="term" value="F:ferrous iron binding"/>
    <property type="evidence" value="ECO:0007669"/>
    <property type="project" value="InterPro"/>
</dbReference>
<evidence type="ECO:0000313" key="9">
    <source>
        <dbReference type="Proteomes" id="UP000190675"/>
    </source>
</evidence>
<accession>A0A1M5QVF6</accession>
<dbReference type="InterPro" id="IPR004183">
    <property type="entry name" value="Xdiol_dOase_suB"/>
</dbReference>
<dbReference type="PANTHER" id="PTHR30096:SF0">
    <property type="entry name" value="4,5-DOPA DIOXYGENASE EXTRADIOL-LIKE PROTEIN"/>
    <property type="match status" value="1"/>
</dbReference>
<dbReference type="Proteomes" id="UP000190675">
    <property type="component" value="Chromosome I"/>
</dbReference>
<dbReference type="EMBL" id="LT670818">
    <property type="protein sequence ID" value="SHH17948.1"/>
    <property type="molecule type" value="Genomic_DNA"/>
</dbReference>
<evidence type="ECO:0000256" key="2">
    <source>
        <dbReference type="ARBA" id="ARBA00007581"/>
    </source>
</evidence>
<evidence type="ECO:0000313" key="8">
    <source>
        <dbReference type="EMBL" id="SHH17948.1"/>
    </source>
</evidence>